<reference evidence="13 14" key="1">
    <citation type="submission" date="2018-08" db="EMBL/GenBank/DDBJ databases">
        <title>Streptomyces NEAU-D10 sp. nov., a novel Actinomycete isolated from soil.</title>
        <authorList>
            <person name="Jin L."/>
        </authorList>
    </citation>
    <scope>NUCLEOTIDE SEQUENCE [LARGE SCALE GENOMIC DNA]</scope>
    <source>
        <strain evidence="13 14">NEAU-D10</strain>
    </source>
</reference>
<keyword evidence="9" id="KW-0411">Iron-sulfur</keyword>
<feature type="domain" description="Molybdopterin dinucleotide-binding" evidence="12">
    <location>
        <begin position="649"/>
        <end position="756"/>
    </location>
</feature>
<keyword evidence="5" id="KW-0500">Molybdenum</keyword>
<evidence type="ECO:0000259" key="11">
    <source>
        <dbReference type="Pfam" id="PF00384"/>
    </source>
</evidence>
<dbReference type="PIRSF" id="PIRSF000144">
    <property type="entry name" value="CbbBc"/>
    <property type="match status" value="1"/>
</dbReference>
<keyword evidence="14" id="KW-1185">Reference proteome</keyword>
<evidence type="ECO:0000256" key="2">
    <source>
        <dbReference type="ARBA" id="ARBA00001966"/>
    </source>
</evidence>
<dbReference type="InterPro" id="IPR010046">
    <property type="entry name" value="Mopterin_OxRdtse_a_bac"/>
</dbReference>
<evidence type="ECO:0000256" key="4">
    <source>
        <dbReference type="ARBA" id="ARBA00022485"/>
    </source>
</evidence>
<dbReference type="PANTHER" id="PTHR43105">
    <property type="entry name" value="RESPIRATORY NITRATE REDUCTASE"/>
    <property type="match status" value="1"/>
</dbReference>
<dbReference type="Gene3D" id="3.40.228.10">
    <property type="entry name" value="Dimethylsulfoxide Reductase, domain 2"/>
    <property type="match status" value="1"/>
</dbReference>
<dbReference type="Gene3D" id="3.40.50.740">
    <property type="match status" value="1"/>
</dbReference>
<feature type="region of interest" description="Disordered" evidence="10">
    <location>
        <begin position="1"/>
        <end position="22"/>
    </location>
</feature>
<dbReference type="NCBIfam" id="TIGR01701">
    <property type="entry name" value="Fdhalpha-like"/>
    <property type="match status" value="1"/>
</dbReference>
<evidence type="ECO:0000256" key="3">
    <source>
        <dbReference type="ARBA" id="ARBA00010312"/>
    </source>
</evidence>
<dbReference type="InterPro" id="IPR050123">
    <property type="entry name" value="Prok_molybdopt-oxidoreductase"/>
</dbReference>
<dbReference type="OrthoDB" id="5287431at2"/>
<name>A0A371PWK1_STRIH</name>
<comment type="cofactor">
    <cofactor evidence="1">
        <name>Mo-bis(molybdopterin guanine dinucleotide)</name>
        <dbReference type="ChEBI" id="CHEBI:60539"/>
    </cofactor>
</comment>
<evidence type="ECO:0000259" key="12">
    <source>
        <dbReference type="Pfam" id="PF01568"/>
    </source>
</evidence>
<dbReference type="RefSeq" id="WP_128510357.1">
    <property type="nucleotide sequence ID" value="NZ_QUAC01000235.1"/>
</dbReference>
<evidence type="ECO:0000256" key="1">
    <source>
        <dbReference type="ARBA" id="ARBA00001942"/>
    </source>
</evidence>
<feature type="domain" description="Molybdopterin oxidoreductase" evidence="11">
    <location>
        <begin position="120"/>
        <end position="495"/>
    </location>
</feature>
<dbReference type="Pfam" id="PF01568">
    <property type="entry name" value="Molydop_binding"/>
    <property type="match status" value="1"/>
</dbReference>
<dbReference type="GO" id="GO:0051539">
    <property type="term" value="F:4 iron, 4 sulfur cluster binding"/>
    <property type="evidence" value="ECO:0007669"/>
    <property type="project" value="UniProtKB-KW"/>
</dbReference>
<comment type="caution">
    <text evidence="13">The sequence shown here is derived from an EMBL/GenBank/DDBJ whole genome shotgun (WGS) entry which is preliminary data.</text>
</comment>
<dbReference type="PANTHER" id="PTHR43105:SF4">
    <property type="entry name" value="PROTEIN YDEP"/>
    <property type="match status" value="1"/>
</dbReference>
<dbReference type="InterPro" id="IPR006657">
    <property type="entry name" value="MoPterin_dinucl-bd_dom"/>
</dbReference>
<dbReference type="CDD" id="cd02767">
    <property type="entry name" value="MopB_ydeP"/>
    <property type="match status" value="1"/>
</dbReference>
<dbReference type="InterPro" id="IPR041953">
    <property type="entry name" value="YdeP_MopB"/>
</dbReference>
<keyword evidence="8" id="KW-0408">Iron</keyword>
<dbReference type="InterPro" id="IPR006656">
    <property type="entry name" value="Mopterin_OxRdtase"/>
</dbReference>
<dbReference type="GO" id="GO:0043546">
    <property type="term" value="F:molybdopterin cofactor binding"/>
    <property type="evidence" value="ECO:0007669"/>
    <property type="project" value="InterPro"/>
</dbReference>
<evidence type="ECO:0000313" key="14">
    <source>
        <dbReference type="Proteomes" id="UP000262477"/>
    </source>
</evidence>
<dbReference type="Proteomes" id="UP000262477">
    <property type="component" value="Unassembled WGS sequence"/>
</dbReference>
<dbReference type="InterPro" id="IPR009010">
    <property type="entry name" value="Asp_de-COase-like_dom_sf"/>
</dbReference>
<dbReference type="Pfam" id="PF00384">
    <property type="entry name" value="Molybdopterin"/>
    <property type="match status" value="1"/>
</dbReference>
<evidence type="ECO:0000256" key="10">
    <source>
        <dbReference type="SAM" id="MobiDB-lite"/>
    </source>
</evidence>
<evidence type="ECO:0000256" key="7">
    <source>
        <dbReference type="ARBA" id="ARBA00023002"/>
    </source>
</evidence>
<evidence type="ECO:0000313" key="13">
    <source>
        <dbReference type="EMBL" id="REK86844.1"/>
    </source>
</evidence>
<sequence>MAGKPPASDPIQDAPEVSEPQHSAVGLPAITHALRIAQQQMGVRRTALTLLRVNQPDGFDCPGCAWPEPDKPHTAEFCENGAKAVAEEATLRRVTPDFFAAHPVADLATRSGYWLGQQGRLTHPMYLAESADHYVPVPWEQAFDIIGEELTALDSPDEAVFYTSGRTSNEAAFLYQLFAREFGTNNLPDCSNMCHESSGSALTETIGIGKGSVLLEDLYKADLIIVAGQNPGTNHPRMLTALEKAKAGGTKIISINPLPEAGLERFKNPQTPRGLAGGGTPLTDLFLQVRLGGDQALFRALNRQILATDGAVDEEFIREHTHGFEEFAATARADDDWDETLRATGLTREEIDRALAMVLASRRTIVCWAMGLTQHKHSVPTIQEVVNFLLLRGNIGRPGAGVCPVRGHSNVQGDRTMGIFERPAPAFLDALEKEFGFAPPREHGLDVVRAIRALRDGQAKVFFAMGGNFVAATPDTDVTEAAMRRARLTVHVSTKLNRSHAITGARALILPTLGRTERDLQVGPNGKSTEQFVTVEDSMGMVHASRGRLAPASPQLLSETAIVARLARRVLGDNSRTPWEEFEKDYATIRDRIAHVIPGFEDFNAKVAHPGGFALPHAPRDNRSFPTSTGKANFTAAPVEYPTVPEGRLLLQTLRSHDQYNTTIYGLNDRYRGIKNGRRVVLVHPDDARERGLADGAYTDLVSEWTDGSERRAPGFRVVHYPTARGCAAAYYPETNVLIPLDHTADTSNTPAAKSVVIRLESPHED</sequence>
<dbReference type="AlphaFoldDB" id="A0A371PWK1"/>
<comment type="similarity">
    <text evidence="3">Belongs to the prokaryotic molybdopterin-containing oxidoreductase family.</text>
</comment>
<protein>
    <recommendedName>
        <fullName evidence="15">CbbBc protein</fullName>
    </recommendedName>
</protein>
<dbReference type="SUPFAM" id="SSF50692">
    <property type="entry name" value="ADC-like"/>
    <property type="match status" value="1"/>
</dbReference>
<evidence type="ECO:0000256" key="9">
    <source>
        <dbReference type="ARBA" id="ARBA00023014"/>
    </source>
</evidence>
<dbReference type="GO" id="GO:0016020">
    <property type="term" value="C:membrane"/>
    <property type="evidence" value="ECO:0007669"/>
    <property type="project" value="TreeGrafter"/>
</dbReference>
<evidence type="ECO:0000256" key="6">
    <source>
        <dbReference type="ARBA" id="ARBA00022723"/>
    </source>
</evidence>
<gene>
    <name evidence="13" type="ORF">DY245_30170</name>
</gene>
<keyword evidence="6" id="KW-0479">Metal-binding</keyword>
<proteinExistence type="inferred from homology"/>
<accession>A0A371PWK1</accession>
<dbReference type="SUPFAM" id="SSF53706">
    <property type="entry name" value="Formate dehydrogenase/DMSO reductase, domains 1-3"/>
    <property type="match status" value="1"/>
</dbReference>
<dbReference type="GO" id="GO:0008863">
    <property type="term" value="F:formate dehydrogenase (NAD+) activity"/>
    <property type="evidence" value="ECO:0007669"/>
    <property type="project" value="InterPro"/>
</dbReference>
<dbReference type="GO" id="GO:0030151">
    <property type="term" value="F:molybdenum ion binding"/>
    <property type="evidence" value="ECO:0007669"/>
    <property type="project" value="InterPro"/>
</dbReference>
<comment type="cofactor">
    <cofactor evidence="2">
        <name>[4Fe-4S] cluster</name>
        <dbReference type="ChEBI" id="CHEBI:49883"/>
    </cofactor>
</comment>
<dbReference type="EMBL" id="QUAC01000235">
    <property type="protein sequence ID" value="REK86844.1"/>
    <property type="molecule type" value="Genomic_DNA"/>
</dbReference>
<keyword evidence="4" id="KW-0004">4Fe-4S</keyword>
<organism evidence="13 14">
    <name type="scientific">Streptomyces inhibens</name>
    <dbReference type="NCBI Taxonomy" id="2293571"/>
    <lineage>
        <taxon>Bacteria</taxon>
        <taxon>Bacillati</taxon>
        <taxon>Actinomycetota</taxon>
        <taxon>Actinomycetes</taxon>
        <taxon>Kitasatosporales</taxon>
        <taxon>Streptomycetaceae</taxon>
        <taxon>Streptomyces</taxon>
    </lineage>
</organism>
<evidence type="ECO:0000256" key="5">
    <source>
        <dbReference type="ARBA" id="ARBA00022505"/>
    </source>
</evidence>
<evidence type="ECO:0008006" key="15">
    <source>
        <dbReference type="Google" id="ProtNLM"/>
    </source>
</evidence>
<dbReference type="InterPro" id="IPR037951">
    <property type="entry name" value="MopB_CT_YdeP"/>
</dbReference>
<evidence type="ECO:0000256" key="8">
    <source>
        <dbReference type="ARBA" id="ARBA00023004"/>
    </source>
</evidence>
<keyword evidence="7" id="KW-0560">Oxidoreductase</keyword>
<dbReference type="CDD" id="cd02787">
    <property type="entry name" value="MopB_CT_ydeP"/>
    <property type="match status" value="1"/>
</dbReference>